<evidence type="ECO:0000256" key="1">
    <source>
        <dbReference type="SAM" id="MobiDB-lite"/>
    </source>
</evidence>
<feature type="region of interest" description="Disordered" evidence="1">
    <location>
        <begin position="96"/>
        <end position="120"/>
    </location>
</feature>
<reference evidence="3" key="1">
    <citation type="submission" date="2016-10" db="EMBL/GenBank/DDBJ databases">
        <authorList>
            <person name="Varghese N."/>
            <person name="Submissions S."/>
        </authorList>
    </citation>
    <scope>NUCLEOTIDE SEQUENCE [LARGE SCALE GENOMIC DNA]</scope>
    <source>
        <strain evidence="3">DSM 7481</strain>
    </source>
</reference>
<organism evidence="2 3">
    <name type="scientific">Paracidovorax konjaci</name>
    <dbReference type="NCBI Taxonomy" id="32040"/>
    <lineage>
        <taxon>Bacteria</taxon>
        <taxon>Pseudomonadati</taxon>
        <taxon>Pseudomonadota</taxon>
        <taxon>Betaproteobacteria</taxon>
        <taxon>Burkholderiales</taxon>
        <taxon>Comamonadaceae</taxon>
        <taxon>Paracidovorax</taxon>
    </lineage>
</organism>
<accession>A0A1I1VVN5</accession>
<name>A0A1I1VVN5_9BURK</name>
<sequence length="297" mass="31558">MNLRTTHWLGLASALLLFAAGVGLLQARTPEEPTADGAGPALSADARPLSADLVQAFNQEGGLGGFVRQALERPEAGGVFYATQVLRKCRSVLAATPATPPGDPAAGSESPRGAAPAAAETLRQRCAGLSEDDMADDRIARHVATGLQRKDPLLTMAAHAGTSTYQDPQRRKSLLFDMMAAGDPLLVQDVASRIAVQTDPRTGARGYRFDGAFYPESADASVELAFYLLPCGLGLDCTRATDWDLLIRCANGFECAASREDYVATALRGDREAYARVKALSERMLEAIRSGRANSFV</sequence>
<proteinExistence type="predicted"/>
<evidence type="ECO:0000313" key="3">
    <source>
        <dbReference type="Proteomes" id="UP000199517"/>
    </source>
</evidence>
<dbReference type="RefSeq" id="WP_092952910.1">
    <property type="nucleotide sequence ID" value="NZ_FOMQ01000007.1"/>
</dbReference>
<dbReference type="Proteomes" id="UP000199517">
    <property type="component" value="Unassembled WGS sequence"/>
</dbReference>
<dbReference type="EMBL" id="FOMQ01000007">
    <property type="protein sequence ID" value="SFD86809.1"/>
    <property type="molecule type" value="Genomic_DNA"/>
</dbReference>
<protein>
    <submittedName>
        <fullName evidence="2">Uncharacterized protein</fullName>
    </submittedName>
</protein>
<gene>
    <name evidence="2" type="ORF">SAMN04489710_107209</name>
</gene>
<evidence type="ECO:0000313" key="2">
    <source>
        <dbReference type="EMBL" id="SFD86809.1"/>
    </source>
</evidence>
<dbReference type="OrthoDB" id="8808706at2"/>
<keyword evidence="3" id="KW-1185">Reference proteome</keyword>
<dbReference type="AlphaFoldDB" id="A0A1I1VVN5"/>